<accession>G3VDJ2</accession>
<reference evidence="2" key="3">
    <citation type="submission" date="2025-09" db="UniProtKB">
        <authorList>
            <consortium name="Ensembl"/>
        </authorList>
    </citation>
    <scope>IDENTIFICATION</scope>
</reference>
<dbReference type="PANTHER" id="PTHR46449:SF5">
    <property type="entry name" value="FAMILY WITH SEQUENCE SIMILARITY 47 MEMBER E"/>
    <property type="match status" value="1"/>
</dbReference>
<dbReference type="Proteomes" id="UP000007648">
    <property type="component" value="Unassembled WGS sequence"/>
</dbReference>
<keyword evidence="3" id="KW-1185">Reference proteome</keyword>
<evidence type="ECO:0000256" key="1">
    <source>
        <dbReference type="ARBA" id="ARBA00005277"/>
    </source>
</evidence>
<dbReference type="OrthoDB" id="6755972at2759"/>
<dbReference type="PANTHER" id="PTHR46449">
    <property type="entry name" value="ZGC:158260"/>
    <property type="match status" value="1"/>
</dbReference>
<dbReference type="CTD" id="100129583"/>
<dbReference type="GO" id="GO:0000785">
    <property type="term" value="C:chromatin"/>
    <property type="evidence" value="ECO:0007669"/>
    <property type="project" value="TreeGrafter"/>
</dbReference>
<gene>
    <name evidence="2" type="primary">FAM47E</name>
</gene>
<dbReference type="Ensembl" id="ENSSHAT00000001261.2">
    <property type="protein sequence ID" value="ENSSHAP00000001246.2"/>
    <property type="gene ID" value="ENSSHAG00000001112.2"/>
</dbReference>
<dbReference type="GeneTree" id="ENSGT00940000162425"/>
<sequence>MSERDVSEVQSLCSLHQAKNIEPWYKERLPSKCFRSTQRRLKCPDALNSHRWIFLKSGMDDFRKGGVPPCKDMMTQRPKEPFLPLIYHKKGHSVQKQQPKSMELSELFSKLSPTQKLHKENADKLEYFLAQHPLALYPNLEESLPVELLAQVLKILDPKKCLEDEWAYCQEGRQLDRKPWTGMLKVRECLPLEGPKPPPVKNPYRFFRGEEKAEEEEFSYFPALEDHIRRTAKEFCDWVSDFGENDKMDVATIMKLFETSYECPKTYNVLHLMKMNQVPLDLKKGVELTRLQEMRYSLEEIDHERKTKRTKNPYKPEWVKFSYGAWYLHTNLWKKRRANEPLLDPKLEATSKYEKLKKNLLEKDATLLDLHATVAFKEFIERKGYRMPTFLSRLFKKDDKNSPENNRKLSPQPSQLLLQLKAKKRIQSGS</sequence>
<protein>
    <submittedName>
        <fullName evidence="2">Family with sequence similarity 47 member E</fullName>
    </submittedName>
</protein>
<dbReference type="GeneID" id="100924861"/>
<dbReference type="Pfam" id="PF14642">
    <property type="entry name" value="FAM47"/>
    <property type="match status" value="1"/>
</dbReference>
<reference evidence="2 3" key="1">
    <citation type="journal article" date="2011" name="Proc. Natl. Acad. Sci. U.S.A.">
        <title>Genetic diversity and population structure of the endangered marsupial Sarcophilus harrisii (Tasmanian devil).</title>
        <authorList>
            <person name="Miller W."/>
            <person name="Hayes V.M."/>
            <person name="Ratan A."/>
            <person name="Petersen D.C."/>
            <person name="Wittekindt N.E."/>
            <person name="Miller J."/>
            <person name="Walenz B."/>
            <person name="Knight J."/>
            <person name="Qi J."/>
            <person name="Zhao F."/>
            <person name="Wang Q."/>
            <person name="Bedoya-Reina O.C."/>
            <person name="Katiyar N."/>
            <person name="Tomsho L.P."/>
            <person name="Kasson L.M."/>
            <person name="Hardie R.A."/>
            <person name="Woodbridge P."/>
            <person name="Tindall E.A."/>
            <person name="Bertelsen M.F."/>
            <person name="Dixon D."/>
            <person name="Pyecroft S."/>
            <person name="Helgen K.M."/>
            <person name="Lesk A.M."/>
            <person name="Pringle T.H."/>
            <person name="Patterson N."/>
            <person name="Zhang Y."/>
            <person name="Kreiss A."/>
            <person name="Woods G.M."/>
            <person name="Jones M.E."/>
            <person name="Schuster S.C."/>
        </authorList>
    </citation>
    <scope>NUCLEOTIDE SEQUENCE [LARGE SCALE GENOMIC DNA]</scope>
</reference>
<dbReference type="GO" id="GO:0045815">
    <property type="term" value="P:transcription initiation-coupled chromatin remodeling"/>
    <property type="evidence" value="ECO:0007669"/>
    <property type="project" value="TreeGrafter"/>
</dbReference>
<name>G3VDJ2_SARHA</name>
<comment type="similarity">
    <text evidence="1">Belongs to the FAM47 family.</text>
</comment>
<dbReference type="RefSeq" id="XP_031797824.1">
    <property type="nucleotide sequence ID" value="XM_031941964.1"/>
</dbReference>
<proteinExistence type="inferred from homology"/>
<dbReference type="HOGENOM" id="CLU_055231_0_0_1"/>
<organism evidence="2 3">
    <name type="scientific">Sarcophilus harrisii</name>
    <name type="common">Tasmanian devil</name>
    <name type="synonym">Sarcophilus laniarius</name>
    <dbReference type="NCBI Taxonomy" id="9305"/>
    <lineage>
        <taxon>Eukaryota</taxon>
        <taxon>Metazoa</taxon>
        <taxon>Chordata</taxon>
        <taxon>Craniata</taxon>
        <taxon>Vertebrata</taxon>
        <taxon>Euteleostomi</taxon>
        <taxon>Mammalia</taxon>
        <taxon>Metatheria</taxon>
        <taxon>Dasyuromorphia</taxon>
        <taxon>Dasyuridae</taxon>
        <taxon>Sarcophilus</taxon>
    </lineage>
</organism>
<dbReference type="KEGG" id="shr:100924861"/>
<dbReference type="InterPro" id="IPR032743">
    <property type="entry name" value="FAM47"/>
</dbReference>
<evidence type="ECO:0000313" key="3">
    <source>
        <dbReference type="Proteomes" id="UP000007648"/>
    </source>
</evidence>
<dbReference type="AlphaFoldDB" id="G3VDJ2"/>
<dbReference type="InParanoid" id="G3VDJ2"/>
<evidence type="ECO:0000313" key="2">
    <source>
        <dbReference type="Ensembl" id="ENSSHAP00000001246.2"/>
    </source>
</evidence>
<dbReference type="FunCoup" id="G3VDJ2">
    <property type="interactions" value="923"/>
</dbReference>
<reference evidence="2" key="2">
    <citation type="submission" date="2025-08" db="UniProtKB">
        <authorList>
            <consortium name="Ensembl"/>
        </authorList>
    </citation>
    <scope>IDENTIFICATION</scope>
</reference>
<dbReference type="eggNOG" id="ENOG502QRUF">
    <property type="taxonomic scope" value="Eukaryota"/>
</dbReference>